<evidence type="ECO:0000256" key="10">
    <source>
        <dbReference type="RuleBase" id="RU003657"/>
    </source>
</evidence>
<evidence type="ECO:0000256" key="8">
    <source>
        <dbReference type="ARBA" id="ARBA00023235"/>
    </source>
</evidence>
<comment type="catalytic activity">
    <reaction evidence="1 9 11">
        <text>1-(5-phospho-beta-D-ribosyl)-5-[(5-phospho-beta-D-ribosylamino)methylideneamino]imidazole-4-carboxamide = 5-[(5-phospho-1-deoxy-D-ribulos-1-ylimino)methylamino]-1-(5-phospho-beta-D-ribosyl)imidazole-4-carboxamide</text>
        <dbReference type="Rhea" id="RHEA:15469"/>
        <dbReference type="ChEBI" id="CHEBI:58435"/>
        <dbReference type="ChEBI" id="CHEBI:58525"/>
        <dbReference type="EC" id="5.3.1.16"/>
    </reaction>
</comment>
<evidence type="ECO:0000256" key="2">
    <source>
        <dbReference type="ARBA" id="ARBA00004496"/>
    </source>
</evidence>
<dbReference type="PANTHER" id="PTHR43090:SF2">
    <property type="entry name" value="1-(5-PHOSPHORIBOSYL)-5-[(5-PHOSPHORIBOSYLAMINO)METHYLIDENEAMINO] IMIDAZOLE-4-CARBOXAMIDE ISOMERASE"/>
    <property type="match status" value="1"/>
</dbReference>
<dbReference type="Pfam" id="PF00977">
    <property type="entry name" value="His_biosynth"/>
    <property type="match status" value="1"/>
</dbReference>
<comment type="caution">
    <text evidence="12">The sequence shown here is derived from an EMBL/GenBank/DDBJ whole genome shotgun (WGS) entry which is preliminary data.</text>
</comment>
<comment type="pathway">
    <text evidence="3 9 11">Amino-acid biosynthesis; L-histidine biosynthesis; L-histidine from 5-phospho-alpha-D-ribose 1-diphosphate: step 4/9.</text>
</comment>
<keyword evidence="6 9" id="KW-0028">Amino-acid biosynthesis</keyword>
<name>A0ABT7ILB7_9BURK</name>
<accession>A0ABT7ILB7</accession>
<dbReference type="CDD" id="cd04732">
    <property type="entry name" value="HisA"/>
    <property type="match status" value="1"/>
</dbReference>
<feature type="active site" description="Proton donor" evidence="9">
    <location>
        <position position="136"/>
    </location>
</feature>
<dbReference type="EC" id="5.3.1.16" evidence="9 11"/>
<feature type="active site" description="Proton acceptor" evidence="9">
    <location>
        <position position="12"/>
    </location>
</feature>
<comment type="similarity">
    <text evidence="4 9 10">Belongs to the HisA/HisF family.</text>
</comment>
<dbReference type="NCBIfam" id="TIGR00007">
    <property type="entry name" value="1-(5-phosphoribosyl)-5-[(5-phosphoribosylamino)methylideneamino]imidazole-4-carboxamide isomerase"/>
    <property type="match status" value="1"/>
</dbReference>
<evidence type="ECO:0000256" key="1">
    <source>
        <dbReference type="ARBA" id="ARBA00000901"/>
    </source>
</evidence>
<keyword evidence="8 9" id="KW-0413">Isomerase</keyword>
<evidence type="ECO:0000256" key="6">
    <source>
        <dbReference type="ARBA" id="ARBA00022605"/>
    </source>
</evidence>
<sequence>MKKVLDLIPAIDIKDGACVRLKQGNLDKDITVYSQNPVEMAYRWAEMGAKRLHLVDLDGARSGRSANRDVINEILRSYGGLMEIDLGGGLRDLDTIEGYLDEGLRYAVIGTAAIKQPGFLANACSAFQDAIIVSLDARDGRVATDGWKKTSRVDVLEIARKFADLGPAFFLYTDISRDGMLCGVNVEATRRLAAATSVPVIASGGVRDIGDVVSLMEAEADGVSGVILGKALYEGTLDFREALNYVTGGGPVSDDDKL</sequence>
<dbReference type="InterPro" id="IPR044524">
    <property type="entry name" value="Isoase_HisA-like"/>
</dbReference>
<dbReference type="InterPro" id="IPR006063">
    <property type="entry name" value="HisA_bact_arch"/>
</dbReference>
<evidence type="ECO:0000313" key="12">
    <source>
        <dbReference type="EMBL" id="MDL2058711.1"/>
    </source>
</evidence>
<evidence type="ECO:0000256" key="7">
    <source>
        <dbReference type="ARBA" id="ARBA00023102"/>
    </source>
</evidence>
<dbReference type="PANTHER" id="PTHR43090">
    <property type="entry name" value="1-(5-PHOSPHORIBOSYL)-5-[(5-PHOSPHORIBOSYLAMINO)METHYLIDENEAMINO] IMIDAZOLE-4-CARBOXAMIDE ISOMERASE"/>
    <property type="match status" value="1"/>
</dbReference>
<evidence type="ECO:0000256" key="9">
    <source>
        <dbReference type="HAMAP-Rule" id="MF_01014"/>
    </source>
</evidence>
<organism evidence="12 13">
    <name type="scientific">Mesosutterella faecium</name>
    <dbReference type="NCBI Taxonomy" id="2925194"/>
    <lineage>
        <taxon>Bacteria</taxon>
        <taxon>Pseudomonadati</taxon>
        <taxon>Pseudomonadota</taxon>
        <taxon>Betaproteobacteria</taxon>
        <taxon>Burkholderiales</taxon>
        <taxon>Sutterellaceae</taxon>
        <taxon>Mesosutterella</taxon>
    </lineage>
</organism>
<gene>
    <name evidence="9 12" type="primary">hisA</name>
    <name evidence="12" type="ORF">MUN46_001940</name>
</gene>
<dbReference type="GO" id="GO:0003949">
    <property type="term" value="F:1-(5-phosphoribosyl)-5-[(5-phosphoribosylamino)methylideneamino]imidazole-4-carboxamide isomerase activity"/>
    <property type="evidence" value="ECO:0007669"/>
    <property type="project" value="UniProtKB-EC"/>
</dbReference>
<dbReference type="Gene3D" id="3.20.20.70">
    <property type="entry name" value="Aldolase class I"/>
    <property type="match status" value="1"/>
</dbReference>
<reference evidence="12" key="1">
    <citation type="submission" date="2023-03" db="EMBL/GenBank/DDBJ databases">
        <title>Mesosutterella sp. nov. isolated from porcine feces.</title>
        <authorList>
            <person name="Yu S."/>
        </authorList>
    </citation>
    <scope>NUCLEOTIDE SEQUENCE</scope>
    <source>
        <strain evidence="12">AGMB02718</strain>
    </source>
</reference>
<comment type="subcellular location">
    <subcellularLocation>
        <location evidence="2 9 11">Cytoplasm</location>
    </subcellularLocation>
</comment>
<dbReference type="InterPro" id="IPR011060">
    <property type="entry name" value="RibuloseP-bd_barrel"/>
</dbReference>
<evidence type="ECO:0000313" key="13">
    <source>
        <dbReference type="Proteomes" id="UP001165481"/>
    </source>
</evidence>
<evidence type="ECO:0000256" key="5">
    <source>
        <dbReference type="ARBA" id="ARBA00022490"/>
    </source>
</evidence>
<dbReference type="InterPro" id="IPR013785">
    <property type="entry name" value="Aldolase_TIM"/>
</dbReference>
<evidence type="ECO:0000256" key="3">
    <source>
        <dbReference type="ARBA" id="ARBA00005133"/>
    </source>
</evidence>
<dbReference type="InterPro" id="IPR023016">
    <property type="entry name" value="HisA/PriA"/>
</dbReference>
<dbReference type="RefSeq" id="WP_285230536.1">
    <property type="nucleotide sequence ID" value="NZ_JAKZJU020000001.1"/>
</dbReference>
<dbReference type="SUPFAM" id="SSF51366">
    <property type="entry name" value="Ribulose-phoshate binding barrel"/>
    <property type="match status" value="1"/>
</dbReference>
<keyword evidence="7 9" id="KW-0368">Histidine biosynthesis</keyword>
<protein>
    <recommendedName>
        <fullName evidence="9 11">1-(5-phosphoribosyl)-5-[(5-phosphoribosylamino)methylideneamino] imidazole-4-carboxamide isomerase</fullName>
        <ecNumber evidence="9 11">5.3.1.16</ecNumber>
    </recommendedName>
    <alternativeName>
        <fullName evidence="9">Phosphoribosylformimino-5-aminoimidazole carboxamide ribotide isomerase</fullName>
    </alternativeName>
</protein>
<dbReference type="InterPro" id="IPR006062">
    <property type="entry name" value="His_biosynth"/>
</dbReference>
<proteinExistence type="inferred from homology"/>
<dbReference type="HAMAP" id="MF_01014">
    <property type="entry name" value="HisA"/>
    <property type="match status" value="1"/>
</dbReference>
<evidence type="ECO:0000256" key="11">
    <source>
        <dbReference type="RuleBase" id="RU003658"/>
    </source>
</evidence>
<keyword evidence="13" id="KW-1185">Reference proteome</keyword>
<dbReference type="EMBL" id="JAKZJU020000001">
    <property type="protein sequence ID" value="MDL2058711.1"/>
    <property type="molecule type" value="Genomic_DNA"/>
</dbReference>
<evidence type="ECO:0000256" key="4">
    <source>
        <dbReference type="ARBA" id="ARBA00009667"/>
    </source>
</evidence>
<dbReference type="Proteomes" id="UP001165481">
    <property type="component" value="Unassembled WGS sequence"/>
</dbReference>
<keyword evidence="5 9" id="KW-0963">Cytoplasm</keyword>